<dbReference type="EMBL" id="PEDL01000018">
    <property type="protein sequence ID" value="PHV69773.1"/>
    <property type="molecule type" value="Genomic_DNA"/>
</dbReference>
<protein>
    <submittedName>
        <fullName evidence="1">Peptidase</fullName>
    </submittedName>
</protein>
<gene>
    <name evidence="1" type="ORF">CS063_13725</name>
</gene>
<comment type="caution">
    <text evidence="1">The sequence shown here is derived from an EMBL/GenBank/DDBJ whole genome shotgun (WGS) entry which is preliminary data.</text>
</comment>
<evidence type="ECO:0000313" key="1">
    <source>
        <dbReference type="EMBL" id="PHV69773.1"/>
    </source>
</evidence>
<name>A0AC61DAF7_9FIRM</name>
<reference evidence="1" key="1">
    <citation type="submission" date="2017-10" db="EMBL/GenBank/DDBJ databases">
        <title>Genome sequence of cellulolytic Lachnospiraceae bacterium XHS1971 isolated from hotspring sediment.</title>
        <authorList>
            <person name="Vasudevan G."/>
            <person name="Joshi A.J."/>
            <person name="Hivarkar S."/>
            <person name="Lanjekar V.B."/>
            <person name="Dhakephalkar P.K."/>
            <person name="Dagar S."/>
        </authorList>
    </citation>
    <scope>NUCLEOTIDE SEQUENCE</scope>
    <source>
        <strain evidence="1">XHS1971</strain>
    </source>
</reference>
<organism evidence="1 2">
    <name type="scientific">Sporanaerobium hydrogeniformans</name>
    <dbReference type="NCBI Taxonomy" id="3072179"/>
    <lineage>
        <taxon>Bacteria</taxon>
        <taxon>Bacillati</taxon>
        <taxon>Bacillota</taxon>
        <taxon>Clostridia</taxon>
        <taxon>Lachnospirales</taxon>
        <taxon>Lachnospiraceae</taxon>
        <taxon>Sporanaerobium</taxon>
    </lineage>
</organism>
<proteinExistence type="predicted"/>
<keyword evidence="2" id="KW-1185">Reference proteome</keyword>
<sequence>MAKVKIKGAIINNSQKWIYDWFEMDSTCPNDVVKALAMDNEDVEVEINSGGGDIFAGSEIYTILRAEKRSKKCYIVGLAASAASVIAMACETYMSPTSMMMVHNVSTYADGDCNVMQHTADTLKSANQSIAQSYVDKTGMSMEDALEMMNKETWLTAQQAKEKKLVDGIMFENSQPASLVASFENGMIPFSIIKKMQNERLDNFTTEKRQKLNNKYKFLKMKGEI</sequence>
<dbReference type="Proteomes" id="UP000224460">
    <property type="component" value="Unassembled WGS sequence"/>
</dbReference>
<accession>A0AC61DAF7</accession>
<evidence type="ECO:0000313" key="2">
    <source>
        <dbReference type="Proteomes" id="UP000224460"/>
    </source>
</evidence>